<gene>
    <name evidence="2" type="ORF">S7711_10985</name>
</gene>
<keyword evidence="3" id="KW-1185">Reference proteome</keyword>
<sequence>MEHEYNWTTFVVPVLNVTIAIAAATVAFLAYRSYVLPVDVGIQEYETSCDNHPQINSTALADIKTTITTLSDAVKKATAITDAIAAAATAT</sequence>
<evidence type="ECO:0000313" key="3">
    <source>
        <dbReference type="Proteomes" id="UP000028045"/>
    </source>
</evidence>
<accession>A0A084AM34</accession>
<feature type="non-terminal residue" evidence="2">
    <location>
        <position position="91"/>
    </location>
</feature>
<organism evidence="2 3">
    <name type="scientific">Stachybotrys chartarum (strain CBS 109288 / IBT 7711)</name>
    <name type="common">Toxic black mold</name>
    <name type="synonym">Stilbospora chartarum</name>
    <dbReference type="NCBI Taxonomy" id="1280523"/>
    <lineage>
        <taxon>Eukaryota</taxon>
        <taxon>Fungi</taxon>
        <taxon>Dikarya</taxon>
        <taxon>Ascomycota</taxon>
        <taxon>Pezizomycotina</taxon>
        <taxon>Sordariomycetes</taxon>
        <taxon>Hypocreomycetidae</taxon>
        <taxon>Hypocreales</taxon>
        <taxon>Stachybotryaceae</taxon>
        <taxon>Stachybotrys</taxon>
    </lineage>
</organism>
<protein>
    <submittedName>
        <fullName evidence="2">Uncharacterized protein</fullName>
    </submittedName>
</protein>
<feature type="transmembrane region" description="Helical" evidence="1">
    <location>
        <begin position="12"/>
        <end position="31"/>
    </location>
</feature>
<evidence type="ECO:0000313" key="2">
    <source>
        <dbReference type="EMBL" id="KEY66363.1"/>
    </source>
</evidence>
<dbReference type="EMBL" id="KL648659">
    <property type="protein sequence ID" value="KEY66363.1"/>
    <property type="molecule type" value="Genomic_DNA"/>
</dbReference>
<dbReference type="Proteomes" id="UP000028045">
    <property type="component" value="Unassembled WGS sequence"/>
</dbReference>
<reference evidence="2 3" key="1">
    <citation type="journal article" date="2014" name="BMC Genomics">
        <title>Comparative genome sequencing reveals chemotype-specific gene clusters in the toxigenic black mold Stachybotrys.</title>
        <authorList>
            <person name="Semeiks J."/>
            <person name="Borek D."/>
            <person name="Otwinowski Z."/>
            <person name="Grishin N.V."/>
        </authorList>
    </citation>
    <scope>NUCLEOTIDE SEQUENCE [LARGE SCALE GENOMIC DNA]</scope>
    <source>
        <strain evidence="3">CBS 109288 / IBT 7711</strain>
    </source>
</reference>
<evidence type="ECO:0000256" key="1">
    <source>
        <dbReference type="SAM" id="Phobius"/>
    </source>
</evidence>
<keyword evidence="1" id="KW-0472">Membrane</keyword>
<keyword evidence="1" id="KW-1133">Transmembrane helix</keyword>
<keyword evidence="1" id="KW-0812">Transmembrane</keyword>
<proteinExistence type="predicted"/>
<dbReference type="AlphaFoldDB" id="A0A084AM34"/>
<dbReference type="HOGENOM" id="CLU_2433020_0_0_1"/>
<name>A0A084AM34_STACB</name>